<evidence type="ECO:0000313" key="4">
    <source>
        <dbReference type="Proteomes" id="UP001444071"/>
    </source>
</evidence>
<evidence type="ECO:0000256" key="2">
    <source>
        <dbReference type="SAM" id="SignalP"/>
    </source>
</evidence>
<keyword evidence="1" id="KW-1133">Transmembrane helix</keyword>
<sequence length="116" mass="13030">MFLCSPVLIFSFCLLFVTLPIIFSRSVSAAFHHPSPISTNIHPPTPLSPFFLLSVLLFLYPITIFSASSTLSNALCLVPSPFSSYLLPLDPYYMVSFLYLPSFESQLLFLFSFHPV</sequence>
<evidence type="ECO:0000256" key="1">
    <source>
        <dbReference type="SAM" id="Phobius"/>
    </source>
</evidence>
<evidence type="ECO:0000313" key="3">
    <source>
        <dbReference type="EMBL" id="MEQ2268835.1"/>
    </source>
</evidence>
<protein>
    <recommendedName>
        <fullName evidence="5">NADH dehydrogenase subunit 5</fullName>
    </recommendedName>
</protein>
<keyword evidence="1" id="KW-0472">Membrane</keyword>
<reference evidence="3 4" key="1">
    <citation type="submission" date="2021-06" db="EMBL/GenBank/DDBJ databases">
        <authorList>
            <person name="Palmer J.M."/>
        </authorList>
    </citation>
    <scope>NUCLEOTIDE SEQUENCE [LARGE SCALE GENOMIC DNA]</scope>
    <source>
        <strain evidence="3 4">XR_2019</strain>
        <tissue evidence="3">Muscle</tissue>
    </source>
</reference>
<keyword evidence="1" id="KW-0812">Transmembrane</keyword>
<comment type="caution">
    <text evidence="3">The sequence shown here is derived from an EMBL/GenBank/DDBJ whole genome shotgun (WGS) entry which is preliminary data.</text>
</comment>
<proteinExistence type="predicted"/>
<accession>A0ABV0WI48</accession>
<evidence type="ECO:0008006" key="5">
    <source>
        <dbReference type="Google" id="ProtNLM"/>
    </source>
</evidence>
<feature type="transmembrane region" description="Helical" evidence="1">
    <location>
        <begin position="53"/>
        <end position="80"/>
    </location>
</feature>
<name>A0ABV0WI48_9TELE</name>
<gene>
    <name evidence="3" type="ORF">XENORESO_016416</name>
</gene>
<organism evidence="3 4">
    <name type="scientific">Xenotaenia resolanae</name>
    <dbReference type="NCBI Taxonomy" id="208358"/>
    <lineage>
        <taxon>Eukaryota</taxon>
        <taxon>Metazoa</taxon>
        <taxon>Chordata</taxon>
        <taxon>Craniata</taxon>
        <taxon>Vertebrata</taxon>
        <taxon>Euteleostomi</taxon>
        <taxon>Actinopterygii</taxon>
        <taxon>Neopterygii</taxon>
        <taxon>Teleostei</taxon>
        <taxon>Neoteleostei</taxon>
        <taxon>Acanthomorphata</taxon>
        <taxon>Ovalentaria</taxon>
        <taxon>Atherinomorphae</taxon>
        <taxon>Cyprinodontiformes</taxon>
        <taxon>Goodeidae</taxon>
        <taxon>Xenotaenia</taxon>
    </lineage>
</organism>
<dbReference type="Proteomes" id="UP001444071">
    <property type="component" value="Unassembled WGS sequence"/>
</dbReference>
<feature type="signal peptide" evidence="2">
    <location>
        <begin position="1"/>
        <end position="29"/>
    </location>
</feature>
<dbReference type="EMBL" id="JAHRIM010050590">
    <property type="protein sequence ID" value="MEQ2268835.1"/>
    <property type="molecule type" value="Genomic_DNA"/>
</dbReference>
<keyword evidence="2" id="KW-0732">Signal</keyword>
<feature type="chain" id="PRO_5046592625" description="NADH dehydrogenase subunit 5" evidence="2">
    <location>
        <begin position="30"/>
        <end position="116"/>
    </location>
</feature>
<keyword evidence="4" id="KW-1185">Reference proteome</keyword>